<sequence>MLYFCYKTRGLITNGHKAIDLQSDLETMKHFRPDLVDTYKYLHGNIINLNAYASYFQKAYKIAINYHPKYQLISGSTDYVGILAHSKDGNIASQLSLSIEIKTKALLIPFLNEDFLFIPKILKDKKIKIESKNSFLSDPDGSPFLKKNVQNRLFFPLFNEIDSLNAKLDELETLGKMPMLYDERRRLSF</sequence>
<dbReference type="EMBL" id="JADBHS010000009">
    <property type="protein sequence ID" value="MBE2986624.1"/>
    <property type="molecule type" value="Genomic_DNA"/>
</dbReference>
<gene>
    <name evidence="1" type="ORF">CCAL12919_05690</name>
</gene>
<evidence type="ECO:0000313" key="2">
    <source>
        <dbReference type="Proteomes" id="UP001318760"/>
    </source>
</evidence>
<protein>
    <submittedName>
        <fullName evidence="1">Uncharacterized protein</fullName>
    </submittedName>
</protein>
<dbReference type="RefSeq" id="WP_336613695.1">
    <property type="nucleotide sequence ID" value="NZ_JADBHS010000009.1"/>
</dbReference>
<name>A0ABD4JIT3_9BACT</name>
<dbReference type="Proteomes" id="UP001318760">
    <property type="component" value="Unassembled WGS sequence"/>
</dbReference>
<proteinExistence type="predicted"/>
<evidence type="ECO:0000313" key="1">
    <source>
        <dbReference type="EMBL" id="MBE2986624.1"/>
    </source>
</evidence>
<dbReference type="AlphaFoldDB" id="A0ABD4JIT3"/>
<reference evidence="1 2" key="1">
    <citation type="submission" date="2020-10" db="EMBL/GenBank/DDBJ databases">
        <title>Campylobacter californiensis sp. nov. isolated from cattle and feral swine in California.</title>
        <authorList>
            <person name="Miller W.G."/>
        </authorList>
    </citation>
    <scope>NUCLEOTIDE SEQUENCE [LARGE SCALE GENOMIC DNA]</scope>
    <source>
        <strain evidence="1 2">RM12919</strain>
    </source>
</reference>
<accession>A0ABD4JIT3</accession>
<comment type="caution">
    <text evidence="1">The sequence shown here is derived from an EMBL/GenBank/DDBJ whole genome shotgun (WGS) entry which is preliminary data.</text>
</comment>
<organism evidence="1 2">
    <name type="scientific">Campylobacter californiensis</name>
    <dbReference type="NCBI Taxonomy" id="1032243"/>
    <lineage>
        <taxon>Bacteria</taxon>
        <taxon>Pseudomonadati</taxon>
        <taxon>Campylobacterota</taxon>
        <taxon>Epsilonproteobacteria</taxon>
        <taxon>Campylobacterales</taxon>
        <taxon>Campylobacteraceae</taxon>
        <taxon>Campylobacter</taxon>
    </lineage>
</organism>